<dbReference type="GO" id="GO:0003723">
    <property type="term" value="F:RNA binding"/>
    <property type="evidence" value="ECO:0007669"/>
    <property type="project" value="TreeGrafter"/>
</dbReference>
<dbReference type="InterPro" id="IPR022671">
    <property type="entry name" value="Ribosomal_uL2_CS"/>
</dbReference>
<evidence type="ECO:0000313" key="9">
    <source>
        <dbReference type="EMBL" id="AGZ90250.1"/>
    </source>
</evidence>
<dbReference type="Gene3D" id="2.40.50.140">
    <property type="entry name" value="Nucleic acid-binding proteins"/>
    <property type="match status" value="1"/>
</dbReference>
<keyword evidence="5" id="KW-0687">Ribonucleoprotein</keyword>
<dbReference type="InterPro" id="IPR014726">
    <property type="entry name" value="Ribosomal_uL2_dom3"/>
</dbReference>
<dbReference type="SMART" id="SM01383">
    <property type="entry name" value="Ribosomal_L2"/>
    <property type="match status" value="1"/>
</dbReference>
<dbReference type="InterPro" id="IPR022669">
    <property type="entry name" value="Ribosomal_uL2_C"/>
</dbReference>
<dbReference type="FunFam" id="4.10.950.10:FF:000001">
    <property type="entry name" value="50S ribosomal protein L2"/>
    <property type="match status" value="1"/>
</dbReference>
<dbReference type="Pfam" id="PF00181">
    <property type="entry name" value="Ribosomal_L2_N"/>
    <property type="match status" value="1"/>
</dbReference>
<dbReference type="PANTHER" id="PTHR13691:SF72">
    <property type="entry name" value="EXPRESSED PROTEIN"/>
    <property type="match status" value="1"/>
</dbReference>
<comment type="subcellular location">
    <subcellularLocation>
        <location evidence="1">Mitochondrion</location>
    </subcellularLocation>
</comment>
<dbReference type="SMART" id="SM01382">
    <property type="entry name" value="Ribosomal_L2_C"/>
    <property type="match status" value="1"/>
</dbReference>
<dbReference type="SUPFAM" id="SSF50104">
    <property type="entry name" value="Translation proteins SH3-like domain"/>
    <property type="match status" value="1"/>
</dbReference>
<comment type="similarity">
    <text evidence="2">Belongs to the universal ribosomal protein uL2 family.</text>
</comment>
<sequence>MNKICWKGKAFKQLSFGKTKSAGRNSYGCITIFHRGGGSKRLQRRIDFQRNTLSTGVVERIEYDPNRSSRIALIRWSSLELKESASDDAFGTNSTFGHVSRPLFEQKTAAPEVAAYSPLRGVAAAVRREALGKVPMHSSFTNQVQARPLVPKNSFELCSSEAKPLGTGGDLKQEKFFCILKKGFRSRAYFSYILACDQLKSGDEVMNLHLDSASGVLWRVMAKPFSHGAVANMSLSIAKGAQHATTAKQDAPVAKIQTENLKLLVPKQRLYQKIGTNSTLLNAALGSLIHNIESYPGQGGKLVRAAGTKAQLVQKFENRCRGIVRLPSGRQYLLDLQCRATIGVVSNTSHSTRKLTKAGQSRWLGKRPVVRGVAMNPIDHPHGGGAGRTKGGRPSVSPWGKPTKGAKKKALAP</sequence>
<dbReference type="InterPro" id="IPR008991">
    <property type="entry name" value="Translation_prot_SH3-like_sf"/>
</dbReference>
<feature type="compositionally biased region" description="Basic residues" evidence="6">
    <location>
        <begin position="404"/>
        <end position="413"/>
    </location>
</feature>
<feature type="domain" description="Large ribosomal subunit protein uL2 RNA-binding" evidence="8">
    <location>
        <begin position="23"/>
        <end position="86"/>
    </location>
</feature>
<evidence type="ECO:0000256" key="6">
    <source>
        <dbReference type="SAM" id="MobiDB-lite"/>
    </source>
</evidence>
<geneLocation type="mitochondrion" evidence="9"/>
<evidence type="ECO:0000256" key="4">
    <source>
        <dbReference type="ARBA" id="ARBA00023128"/>
    </source>
</evidence>
<dbReference type="SUPFAM" id="SSF50249">
    <property type="entry name" value="Nucleic acid-binding proteins"/>
    <property type="match status" value="1"/>
</dbReference>
<keyword evidence="3 9" id="KW-0689">Ribosomal protein</keyword>
<dbReference type="Gene3D" id="4.10.950.10">
    <property type="entry name" value="Ribosomal protein L2, domain 3"/>
    <property type="match status" value="1"/>
</dbReference>
<name>U5YGJ8_9VIRI</name>
<protein>
    <submittedName>
        <fullName evidence="9">Ribosomal protein L2</fullName>
    </submittedName>
</protein>
<evidence type="ECO:0000256" key="2">
    <source>
        <dbReference type="ARBA" id="ARBA00005636"/>
    </source>
</evidence>
<feature type="domain" description="Large ribosomal subunit protein uL2 C-terminal" evidence="7">
    <location>
        <begin position="272"/>
        <end position="402"/>
    </location>
</feature>
<organism evidence="9">
    <name type="scientific">Closterium baillyanum</name>
    <dbReference type="NCBI Taxonomy" id="1416941"/>
    <lineage>
        <taxon>Eukaryota</taxon>
        <taxon>Viridiplantae</taxon>
        <taxon>Streptophyta</taxon>
        <taxon>Zygnematophyceae</taxon>
        <taxon>Zygnematophycidae</taxon>
        <taxon>Desmidiales</taxon>
        <taxon>Closteriaceae</taxon>
        <taxon>Closterium</taxon>
    </lineage>
</organism>
<gene>
    <name evidence="9" type="primary">rpl2</name>
</gene>
<dbReference type="GO" id="GO:0003735">
    <property type="term" value="F:structural constituent of ribosome"/>
    <property type="evidence" value="ECO:0007669"/>
    <property type="project" value="InterPro"/>
</dbReference>
<dbReference type="Gene3D" id="2.30.30.30">
    <property type="match status" value="1"/>
</dbReference>
<dbReference type="GO" id="GO:0032543">
    <property type="term" value="P:mitochondrial translation"/>
    <property type="evidence" value="ECO:0007669"/>
    <property type="project" value="TreeGrafter"/>
</dbReference>
<proteinExistence type="inferred from homology"/>
<dbReference type="InterPro" id="IPR012340">
    <property type="entry name" value="NA-bd_OB-fold"/>
</dbReference>
<dbReference type="PANTHER" id="PTHR13691">
    <property type="entry name" value="RIBOSOMAL PROTEIN L2"/>
    <property type="match status" value="1"/>
</dbReference>
<dbReference type="InterPro" id="IPR014722">
    <property type="entry name" value="Rib_uL2_dom2"/>
</dbReference>
<dbReference type="InterPro" id="IPR002171">
    <property type="entry name" value="Ribosomal_uL2"/>
</dbReference>
<accession>U5YGJ8</accession>
<evidence type="ECO:0000259" key="7">
    <source>
        <dbReference type="SMART" id="SM01382"/>
    </source>
</evidence>
<evidence type="ECO:0000259" key="8">
    <source>
        <dbReference type="SMART" id="SM01383"/>
    </source>
</evidence>
<dbReference type="AlphaFoldDB" id="U5YGJ8"/>
<keyword evidence="4 9" id="KW-0496">Mitochondrion</keyword>
<dbReference type="PROSITE" id="PS00467">
    <property type="entry name" value="RIBOSOMAL_L2"/>
    <property type="match status" value="1"/>
</dbReference>
<dbReference type="GeneID" id="17675285"/>
<dbReference type="RefSeq" id="YP_008816035.1">
    <property type="nucleotide sequence ID" value="NC_022860.1"/>
</dbReference>
<dbReference type="EMBL" id="KF060940">
    <property type="protein sequence ID" value="AGZ90250.1"/>
    <property type="molecule type" value="Genomic_DNA"/>
</dbReference>
<dbReference type="Pfam" id="PF03947">
    <property type="entry name" value="Ribosomal_L2_C"/>
    <property type="match status" value="1"/>
</dbReference>
<feature type="region of interest" description="Disordered" evidence="6">
    <location>
        <begin position="375"/>
        <end position="413"/>
    </location>
</feature>
<dbReference type="GO" id="GO:0005762">
    <property type="term" value="C:mitochondrial large ribosomal subunit"/>
    <property type="evidence" value="ECO:0007669"/>
    <property type="project" value="TreeGrafter"/>
</dbReference>
<reference evidence="9" key="1">
    <citation type="journal article" date="2013" name="Genome Biol. Evol.">
        <title>Tracing the evolution of streptophyte algae and their mitochondrial genome.</title>
        <authorList>
            <person name="Turmel M."/>
            <person name="Otis C."/>
            <person name="Lemieux C."/>
        </authorList>
    </citation>
    <scope>NUCLEOTIDE SEQUENCE</scope>
</reference>
<evidence type="ECO:0000256" key="5">
    <source>
        <dbReference type="ARBA" id="ARBA00023274"/>
    </source>
</evidence>
<evidence type="ECO:0000256" key="3">
    <source>
        <dbReference type="ARBA" id="ARBA00022980"/>
    </source>
</evidence>
<dbReference type="InterPro" id="IPR022666">
    <property type="entry name" value="Ribosomal_uL2_RNA-bd_dom"/>
</dbReference>
<evidence type="ECO:0000256" key="1">
    <source>
        <dbReference type="ARBA" id="ARBA00004173"/>
    </source>
</evidence>